<name>A0ABT1SN17_9FIRM</name>
<accession>A0ABT1SN17</accession>
<comment type="similarity">
    <text evidence="2">Belongs to the multi antimicrobial extrusion (MATE) (TC 2.A.66.1) family. MepA subfamily.</text>
</comment>
<dbReference type="CDD" id="cd13143">
    <property type="entry name" value="MATE_MepA_like"/>
    <property type="match status" value="1"/>
</dbReference>
<keyword evidence="9" id="KW-0046">Antibiotic resistance</keyword>
<dbReference type="EMBL" id="JANGCH010000020">
    <property type="protein sequence ID" value="MCQ5122614.1"/>
    <property type="molecule type" value="Genomic_DNA"/>
</dbReference>
<dbReference type="Proteomes" id="UP001524435">
    <property type="component" value="Unassembled WGS sequence"/>
</dbReference>
<evidence type="ECO:0000256" key="9">
    <source>
        <dbReference type="ARBA" id="ARBA00023251"/>
    </source>
</evidence>
<dbReference type="InterPro" id="IPR051327">
    <property type="entry name" value="MATE_MepA_subfamily"/>
</dbReference>
<dbReference type="InterPro" id="IPR045070">
    <property type="entry name" value="MATE_MepA-like"/>
</dbReference>
<evidence type="ECO:0000256" key="10">
    <source>
        <dbReference type="SAM" id="Phobius"/>
    </source>
</evidence>
<feature type="transmembrane region" description="Helical" evidence="10">
    <location>
        <begin position="399"/>
        <end position="418"/>
    </location>
</feature>
<dbReference type="RefSeq" id="WP_102268418.1">
    <property type="nucleotide sequence ID" value="NZ_CALVCM010000005.1"/>
</dbReference>
<protein>
    <recommendedName>
        <fullName evidence="3">Multidrug export protein MepA</fullName>
    </recommendedName>
</protein>
<dbReference type="Pfam" id="PF01554">
    <property type="entry name" value="MatE"/>
    <property type="match status" value="2"/>
</dbReference>
<feature type="transmembrane region" description="Helical" evidence="10">
    <location>
        <begin position="58"/>
        <end position="82"/>
    </location>
</feature>
<evidence type="ECO:0000313" key="12">
    <source>
        <dbReference type="Proteomes" id="UP001524435"/>
    </source>
</evidence>
<dbReference type="PIRSF" id="PIRSF006603">
    <property type="entry name" value="DinF"/>
    <property type="match status" value="1"/>
</dbReference>
<feature type="transmembrane region" description="Helical" evidence="10">
    <location>
        <begin position="20"/>
        <end position="38"/>
    </location>
</feature>
<evidence type="ECO:0000256" key="3">
    <source>
        <dbReference type="ARBA" id="ARBA00022106"/>
    </source>
</evidence>
<evidence type="ECO:0000256" key="6">
    <source>
        <dbReference type="ARBA" id="ARBA00022692"/>
    </source>
</evidence>
<keyword evidence="4" id="KW-0813">Transport</keyword>
<feature type="transmembrane region" description="Helical" evidence="10">
    <location>
        <begin position="278"/>
        <end position="302"/>
    </location>
</feature>
<organism evidence="11 12">
    <name type="scientific">Massilicoli timonensis</name>
    <dbReference type="NCBI Taxonomy" id="2015901"/>
    <lineage>
        <taxon>Bacteria</taxon>
        <taxon>Bacillati</taxon>
        <taxon>Bacillota</taxon>
        <taxon>Erysipelotrichia</taxon>
        <taxon>Erysipelotrichales</taxon>
        <taxon>Erysipelotrichaceae</taxon>
        <taxon>Massilicoli</taxon>
    </lineage>
</organism>
<gene>
    <name evidence="11" type="ORF">NE663_10160</name>
</gene>
<evidence type="ECO:0000256" key="8">
    <source>
        <dbReference type="ARBA" id="ARBA00023136"/>
    </source>
</evidence>
<evidence type="ECO:0000256" key="4">
    <source>
        <dbReference type="ARBA" id="ARBA00022448"/>
    </source>
</evidence>
<comment type="subcellular location">
    <subcellularLocation>
        <location evidence="1">Cell membrane</location>
        <topology evidence="1">Multi-pass membrane protein</topology>
    </subcellularLocation>
</comment>
<keyword evidence="5" id="KW-1003">Cell membrane</keyword>
<feature type="transmembrane region" description="Helical" evidence="10">
    <location>
        <begin position="424"/>
        <end position="443"/>
    </location>
</feature>
<feature type="transmembrane region" description="Helical" evidence="10">
    <location>
        <begin position="167"/>
        <end position="189"/>
    </location>
</feature>
<feature type="transmembrane region" description="Helical" evidence="10">
    <location>
        <begin position="94"/>
        <end position="118"/>
    </location>
</feature>
<feature type="transmembrane region" description="Helical" evidence="10">
    <location>
        <begin position="365"/>
        <end position="387"/>
    </location>
</feature>
<feature type="transmembrane region" description="Helical" evidence="10">
    <location>
        <begin position="323"/>
        <end position="345"/>
    </location>
</feature>
<evidence type="ECO:0000256" key="5">
    <source>
        <dbReference type="ARBA" id="ARBA00022475"/>
    </source>
</evidence>
<feature type="transmembrane region" description="Helical" evidence="10">
    <location>
        <begin position="195"/>
        <end position="217"/>
    </location>
</feature>
<evidence type="ECO:0000256" key="1">
    <source>
        <dbReference type="ARBA" id="ARBA00004651"/>
    </source>
</evidence>
<reference evidence="11 12" key="1">
    <citation type="submission" date="2022-06" db="EMBL/GenBank/DDBJ databases">
        <title>Isolation of gut microbiota from human fecal samples.</title>
        <authorList>
            <person name="Pamer E.G."/>
            <person name="Barat B."/>
            <person name="Waligurski E."/>
            <person name="Medina S."/>
            <person name="Paddock L."/>
            <person name="Mostad J."/>
        </authorList>
    </citation>
    <scope>NUCLEOTIDE SEQUENCE [LARGE SCALE GENOMIC DNA]</scope>
    <source>
        <strain evidence="11 12">DFI.6.1</strain>
    </source>
</reference>
<feature type="transmembrane region" description="Helical" evidence="10">
    <location>
        <begin position="138"/>
        <end position="155"/>
    </location>
</feature>
<proteinExistence type="inferred from homology"/>
<keyword evidence="8 10" id="KW-0472">Membrane</keyword>
<comment type="caution">
    <text evidence="11">The sequence shown here is derived from an EMBL/GenBank/DDBJ whole genome shotgun (WGS) entry which is preliminary data.</text>
</comment>
<evidence type="ECO:0000256" key="7">
    <source>
        <dbReference type="ARBA" id="ARBA00022989"/>
    </source>
</evidence>
<dbReference type="InterPro" id="IPR048279">
    <property type="entry name" value="MdtK-like"/>
</dbReference>
<dbReference type="InterPro" id="IPR002528">
    <property type="entry name" value="MATE_fam"/>
</dbReference>
<keyword evidence="6 10" id="KW-0812">Transmembrane</keyword>
<dbReference type="PANTHER" id="PTHR43823:SF3">
    <property type="entry name" value="MULTIDRUG EXPORT PROTEIN MEPA"/>
    <property type="match status" value="1"/>
</dbReference>
<sequence>MEKQQANPLGYEPIGKLLRAFALPAVISMLINAIYNIVDQIFIGQGVGYLGNAATTIAFPIVTIILAVGTTIGAGGSAYAAIKLGEKRNEEAELTLGNAFLLLSIIGIIMTVIGLLAIDPLLHLFGATAKTWDYAKTYTAVLIVGTTFNLLGIGLSNLVRTDGNPKLAMYAMLVGAILNTFLDPLYIFVFHWGVFGAALATITSQIISTVILTYYFIKKGQMRLRKETLRLDPFICKRILGLGFSSGVTQMAGTILQITMNNMLITQGNASIYGGDIALSAMGIVTKISMILTSICIGISIGSQPIIGFNRGAKAFHRVKRTSMMSIGIAGTVSTLGWALCLLFPNQILSIFGDSEPLFTEFAVLSMRIFLMGIFTAGFQIAATGYFQASGQPLKATILSMMRQVILLIPLIIILGNTLGLNGILYAGPIADIGAGIVVALFVTAEFKKLNHLITTEEQA</sequence>
<evidence type="ECO:0000313" key="11">
    <source>
        <dbReference type="EMBL" id="MCQ5122614.1"/>
    </source>
</evidence>
<dbReference type="PANTHER" id="PTHR43823">
    <property type="entry name" value="SPORULATION PROTEIN YKVU"/>
    <property type="match status" value="1"/>
</dbReference>
<keyword evidence="12" id="KW-1185">Reference proteome</keyword>
<feature type="transmembrane region" description="Helical" evidence="10">
    <location>
        <begin position="238"/>
        <end position="258"/>
    </location>
</feature>
<evidence type="ECO:0000256" key="2">
    <source>
        <dbReference type="ARBA" id="ARBA00008417"/>
    </source>
</evidence>
<dbReference type="NCBIfam" id="TIGR00797">
    <property type="entry name" value="matE"/>
    <property type="match status" value="1"/>
</dbReference>
<keyword evidence="7 10" id="KW-1133">Transmembrane helix</keyword>